<evidence type="ECO:0000256" key="2">
    <source>
        <dbReference type="SAM" id="SignalP"/>
    </source>
</evidence>
<feature type="signal peptide" evidence="2">
    <location>
        <begin position="1"/>
        <end position="29"/>
    </location>
</feature>
<evidence type="ECO:0000313" key="3">
    <source>
        <dbReference type="EMBL" id="WUG94397.1"/>
    </source>
</evidence>
<proteinExistence type="predicted"/>
<reference evidence="3 4" key="1">
    <citation type="submission" date="2022-10" db="EMBL/GenBank/DDBJ databases">
        <title>The complete genomes of actinobacterial strains from the NBC collection.</title>
        <authorList>
            <person name="Joergensen T.S."/>
            <person name="Alvarez Arevalo M."/>
            <person name="Sterndorff E.B."/>
            <person name="Faurdal D."/>
            <person name="Vuksanovic O."/>
            <person name="Mourched A.-S."/>
            <person name="Charusanti P."/>
            <person name="Shaw S."/>
            <person name="Blin K."/>
            <person name="Weber T."/>
        </authorList>
    </citation>
    <scope>NUCLEOTIDE SEQUENCE [LARGE SCALE GENOMIC DNA]</scope>
    <source>
        <strain evidence="3 4">NBC_00456</strain>
    </source>
</reference>
<accession>A0ABZ1NSG9</accession>
<name>A0ABZ1NSG9_STRVL</name>
<evidence type="ECO:0008006" key="5">
    <source>
        <dbReference type="Google" id="ProtNLM"/>
    </source>
</evidence>
<evidence type="ECO:0000313" key="4">
    <source>
        <dbReference type="Proteomes" id="UP001341259"/>
    </source>
</evidence>
<sequence length="239" mass="24282">MCALPAWRIASSALCATLLVGITGPAAMAADSAPEHRHAAAPGARLPDAAARLAQLRELDGGEFATLADLLQGVLKANNGQLTVAEARKLATAAKQALAEMADKVRTDAAAPAPSATPTASAPVADVLPPAPVADAADSTDDAQDTLESALDDVEQAVEDLLESLGSADVASDDDTVGLPSVDNLLTELDDLIDALTDSDPTEQTRPEPTTLPSLWPLTSLPSLSPVTLPAITSALLDS</sequence>
<dbReference type="Proteomes" id="UP001341259">
    <property type="component" value="Chromosome"/>
</dbReference>
<organism evidence="3 4">
    <name type="scientific">Streptomyces violaceus</name>
    <name type="common">Streptomyces venezuelae</name>
    <dbReference type="NCBI Taxonomy" id="1936"/>
    <lineage>
        <taxon>Bacteria</taxon>
        <taxon>Bacillati</taxon>
        <taxon>Actinomycetota</taxon>
        <taxon>Actinomycetes</taxon>
        <taxon>Kitasatosporales</taxon>
        <taxon>Streptomycetaceae</taxon>
        <taxon>Streptomyces</taxon>
    </lineage>
</organism>
<feature type="compositionally biased region" description="Low complexity" evidence="1">
    <location>
        <begin position="109"/>
        <end position="137"/>
    </location>
</feature>
<feature type="region of interest" description="Disordered" evidence="1">
    <location>
        <begin position="109"/>
        <end position="147"/>
    </location>
</feature>
<dbReference type="RefSeq" id="WP_328338885.1">
    <property type="nucleotide sequence ID" value="NZ_CP107906.1"/>
</dbReference>
<keyword evidence="2" id="KW-0732">Signal</keyword>
<feature type="chain" id="PRO_5045781268" description="Secreted protein" evidence="2">
    <location>
        <begin position="30"/>
        <end position="239"/>
    </location>
</feature>
<gene>
    <name evidence="3" type="ORF">OHB29_15820</name>
</gene>
<dbReference type="EMBL" id="CP107906">
    <property type="protein sequence ID" value="WUG94397.1"/>
    <property type="molecule type" value="Genomic_DNA"/>
</dbReference>
<protein>
    <recommendedName>
        <fullName evidence="5">Secreted protein</fullName>
    </recommendedName>
</protein>
<evidence type="ECO:0000256" key="1">
    <source>
        <dbReference type="SAM" id="MobiDB-lite"/>
    </source>
</evidence>
<keyword evidence="4" id="KW-1185">Reference proteome</keyword>
<feature type="compositionally biased region" description="Acidic residues" evidence="1">
    <location>
        <begin position="138"/>
        <end position="147"/>
    </location>
</feature>